<dbReference type="InterPro" id="IPR029058">
    <property type="entry name" value="AB_hydrolase_fold"/>
</dbReference>
<keyword evidence="3" id="KW-0645">Protease</keyword>
<evidence type="ECO:0000313" key="9">
    <source>
        <dbReference type="Proteomes" id="UP000053766"/>
    </source>
</evidence>
<proteinExistence type="inferred from homology"/>
<evidence type="ECO:0000256" key="2">
    <source>
        <dbReference type="ARBA" id="ARBA00022645"/>
    </source>
</evidence>
<evidence type="ECO:0000256" key="3">
    <source>
        <dbReference type="ARBA" id="ARBA00022670"/>
    </source>
</evidence>
<dbReference type="Pfam" id="PF00450">
    <property type="entry name" value="Peptidase_S10"/>
    <property type="match status" value="1"/>
</dbReference>
<dbReference type="Gene3D" id="3.40.50.1820">
    <property type="entry name" value="alpha/beta hydrolase"/>
    <property type="match status" value="1"/>
</dbReference>
<comment type="similarity">
    <text evidence="1">Belongs to the peptidase S10 family.</text>
</comment>
<gene>
    <name evidence="8" type="ORF">DICVIV_02368</name>
</gene>
<dbReference type="SUPFAM" id="SSF53474">
    <property type="entry name" value="alpha/beta-Hydrolases"/>
    <property type="match status" value="1"/>
</dbReference>
<evidence type="ECO:0000256" key="5">
    <source>
        <dbReference type="ARBA" id="ARBA00022801"/>
    </source>
</evidence>
<keyword evidence="2 8" id="KW-0121">Carboxypeptidase</keyword>
<keyword evidence="5" id="KW-0378">Hydrolase</keyword>
<dbReference type="GO" id="GO:0006508">
    <property type="term" value="P:proteolysis"/>
    <property type="evidence" value="ECO:0007669"/>
    <property type="project" value="UniProtKB-KW"/>
</dbReference>
<dbReference type="OrthoDB" id="443318at2759"/>
<dbReference type="GO" id="GO:0004185">
    <property type="term" value="F:serine-type carboxypeptidase activity"/>
    <property type="evidence" value="ECO:0007669"/>
    <property type="project" value="InterPro"/>
</dbReference>
<reference evidence="9" key="2">
    <citation type="journal article" date="2016" name="Sci. Rep.">
        <title>Dictyocaulus viviparus genome, variome and transcriptome elucidate lungworm biology and support future intervention.</title>
        <authorList>
            <person name="McNulty S.N."/>
            <person name="Strube C."/>
            <person name="Rosa B.A."/>
            <person name="Martin J.C."/>
            <person name="Tyagi R."/>
            <person name="Choi Y.J."/>
            <person name="Wang Q."/>
            <person name="Hallsworth Pepin K."/>
            <person name="Zhang X."/>
            <person name="Ozersky P."/>
            <person name="Wilson R.K."/>
            <person name="Sternberg P.W."/>
            <person name="Gasser R.B."/>
            <person name="Mitreva M."/>
        </authorList>
    </citation>
    <scope>NUCLEOTIDE SEQUENCE [LARGE SCALE GENOMIC DNA]</scope>
    <source>
        <strain evidence="9">HannoverDv2000</strain>
    </source>
</reference>
<dbReference type="Proteomes" id="UP000053766">
    <property type="component" value="Unassembled WGS sequence"/>
</dbReference>
<dbReference type="PANTHER" id="PTHR11802">
    <property type="entry name" value="SERINE PROTEASE FAMILY S10 SERINE CARBOXYPEPTIDASE"/>
    <property type="match status" value="1"/>
</dbReference>
<evidence type="ECO:0000256" key="4">
    <source>
        <dbReference type="ARBA" id="ARBA00022729"/>
    </source>
</evidence>
<accession>A0A0D8Y5I6</accession>
<evidence type="ECO:0000256" key="6">
    <source>
        <dbReference type="ARBA" id="ARBA00023180"/>
    </source>
</evidence>
<evidence type="ECO:0000256" key="7">
    <source>
        <dbReference type="SAM" id="SignalP"/>
    </source>
</evidence>
<name>A0A0D8Y5I6_DICVI</name>
<keyword evidence="9" id="KW-1185">Reference proteome</keyword>
<keyword evidence="6" id="KW-0325">Glycoprotein</keyword>
<evidence type="ECO:0000256" key="1">
    <source>
        <dbReference type="ARBA" id="ARBA00009431"/>
    </source>
</evidence>
<keyword evidence="4 7" id="KW-0732">Signal</keyword>
<organism evidence="8 9">
    <name type="scientific">Dictyocaulus viviparus</name>
    <name type="common">Bovine lungworm</name>
    <dbReference type="NCBI Taxonomy" id="29172"/>
    <lineage>
        <taxon>Eukaryota</taxon>
        <taxon>Metazoa</taxon>
        <taxon>Ecdysozoa</taxon>
        <taxon>Nematoda</taxon>
        <taxon>Chromadorea</taxon>
        <taxon>Rhabditida</taxon>
        <taxon>Rhabditina</taxon>
        <taxon>Rhabditomorpha</taxon>
        <taxon>Strongyloidea</taxon>
        <taxon>Metastrongylidae</taxon>
        <taxon>Dictyocaulus</taxon>
    </lineage>
</organism>
<feature type="signal peptide" evidence="7">
    <location>
        <begin position="1"/>
        <end position="16"/>
    </location>
</feature>
<feature type="chain" id="PRO_5002336229" evidence="7">
    <location>
        <begin position="17"/>
        <end position="267"/>
    </location>
</feature>
<dbReference type="AlphaFoldDB" id="A0A0D8Y5I6"/>
<dbReference type="STRING" id="29172.A0A0D8Y5I6"/>
<dbReference type="PRINTS" id="PR00724">
    <property type="entry name" value="CRBOXYPTASEC"/>
</dbReference>
<protein>
    <submittedName>
        <fullName evidence="8">Serine carboxypeptidase</fullName>
    </submittedName>
</protein>
<dbReference type="EMBL" id="KN716183">
    <property type="protein sequence ID" value="KJH51452.1"/>
    <property type="molecule type" value="Genomic_DNA"/>
</dbReference>
<reference evidence="8 9" key="1">
    <citation type="submission" date="2013-11" db="EMBL/GenBank/DDBJ databases">
        <title>Draft genome of the bovine lungworm Dictyocaulus viviparus.</title>
        <authorList>
            <person name="Mitreva M."/>
        </authorList>
    </citation>
    <scope>NUCLEOTIDE SEQUENCE [LARGE SCALE GENOMIC DNA]</scope>
    <source>
        <strain evidence="8 9">HannoverDv2000</strain>
    </source>
</reference>
<evidence type="ECO:0000313" key="8">
    <source>
        <dbReference type="EMBL" id="KJH51452.1"/>
    </source>
</evidence>
<dbReference type="InterPro" id="IPR001563">
    <property type="entry name" value="Peptidase_S10"/>
</dbReference>
<dbReference type="PANTHER" id="PTHR11802:SF3">
    <property type="entry name" value="RETINOID-INDUCIBLE SERINE CARBOXYPEPTIDASE"/>
    <property type="match status" value="1"/>
</dbReference>
<sequence>MLHILTFLVIIPPIETFYMSEFYETVNTWNGPLQYDEDWGYTDVRENAHIFWWLYAVKPKMNRPLILWLQGGPGASGTGFGNFEETGPKTINSSDNPATWLQLADMVYVDSPVGAGFSYVDNEDAFTTNVTQIGHDLLVWIRQFLVIHPEYRIRPFFIFCESYGGKVGAEFAQLITKEIDIGNLQLNFCGLALGDSWISAMDYVNSWGQYLYANSYLDSNQLARVNAQAKQCQKKVDNNQWTKATICWNQMEDLIEMVDILWNFPAP</sequence>